<protein>
    <recommendedName>
        <fullName evidence="5">5'-3' exonuclease</fullName>
    </recommendedName>
</protein>
<dbReference type="InterPro" id="IPR029060">
    <property type="entry name" value="PIN-like_dom_sf"/>
</dbReference>
<dbReference type="PANTHER" id="PTHR42646">
    <property type="entry name" value="FLAP ENDONUCLEASE XNI"/>
    <property type="match status" value="1"/>
</dbReference>
<dbReference type="GO" id="GO:0008409">
    <property type="term" value="F:5'-3' exonuclease activity"/>
    <property type="evidence" value="ECO:0007669"/>
    <property type="project" value="InterPro"/>
</dbReference>
<dbReference type="InterPro" id="IPR002421">
    <property type="entry name" value="5-3_exonuclease"/>
</dbReference>
<dbReference type="AlphaFoldDB" id="A0A2N6LZ44"/>
<dbReference type="InterPro" id="IPR020046">
    <property type="entry name" value="5-3_exonucl_a-hlix_arch_N"/>
</dbReference>
<accession>A0A2N6LZ44</accession>
<name>A0A2N6LZ44_9CYAN</name>
<sequence>MSQTTPLNQLASDFSNTTRPTFILIDGHSLAFRSYFAFARGRDGGLRTKTGIPTSVCFGFLKCLLEVMTEQQPQAIAVAFDLGLPTFRHEADDTYKADRPGTPEDFVPDLKNLHELLDAFNLKILTAPGYEADDVLGTLAQKASAAGYQVKILTGDRDLFQLIDPKKEISVLYFSPDALKRATNTNGISEFGEAEVKEKLGILPSQVIDFKALCGDKSDNIPGVKGIGEKTAVQLLNTYGSLEQIYASLSEIKGATQKKLEAGKEDAEKSRYLAAIVLDVPLDIDLEDCKLKGFDTSVLTPILENLEFKSFLGKINQLQQKFG</sequence>
<evidence type="ECO:0000256" key="1">
    <source>
        <dbReference type="ARBA" id="ARBA00022722"/>
    </source>
</evidence>
<keyword evidence="3" id="KW-0238">DNA-binding</keyword>
<dbReference type="InterPro" id="IPR008918">
    <property type="entry name" value="HhH2"/>
</dbReference>
<dbReference type="SUPFAM" id="SSF88723">
    <property type="entry name" value="PIN domain-like"/>
    <property type="match status" value="1"/>
</dbReference>
<dbReference type="Pfam" id="PF02739">
    <property type="entry name" value="5_3_exonuc_N"/>
    <property type="match status" value="1"/>
</dbReference>
<evidence type="ECO:0000313" key="8">
    <source>
        <dbReference type="Proteomes" id="UP000234966"/>
    </source>
</evidence>
<dbReference type="SMART" id="SM00279">
    <property type="entry name" value="HhH2"/>
    <property type="match status" value="1"/>
</dbReference>
<feature type="domain" description="5'-3' exonuclease" evidence="6">
    <location>
        <begin position="18"/>
        <end position="292"/>
    </location>
</feature>
<dbReference type="SUPFAM" id="SSF47807">
    <property type="entry name" value="5' to 3' exonuclease, C-terminal subdomain"/>
    <property type="match status" value="1"/>
</dbReference>
<dbReference type="SMART" id="SM00475">
    <property type="entry name" value="53EXOc"/>
    <property type="match status" value="1"/>
</dbReference>
<evidence type="ECO:0000313" key="7">
    <source>
        <dbReference type="EMBL" id="PMB39754.1"/>
    </source>
</evidence>
<evidence type="ECO:0000256" key="4">
    <source>
        <dbReference type="ARBA" id="ARBA00049957"/>
    </source>
</evidence>
<evidence type="ECO:0000256" key="2">
    <source>
        <dbReference type="ARBA" id="ARBA00022801"/>
    </source>
</evidence>
<dbReference type="Proteomes" id="UP000234966">
    <property type="component" value="Unassembled WGS sequence"/>
</dbReference>
<evidence type="ECO:0000256" key="5">
    <source>
        <dbReference type="ARBA" id="ARBA00050026"/>
    </source>
</evidence>
<feature type="non-terminal residue" evidence="7">
    <location>
        <position position="323"/>
    </location>
</feature>
<reference evidence="7 8" key="1">
    <citation type="submission" date="2017-07" db="EMBL/GenBank/DDBJ databases">
        <title>Genomes of Fischerella (Mastigocladus) sp. strains.</title>
        <authorList>
            <person name="Miller S.R."/>
        </authorList>
    </citation>
    <scope>NUCLEOTIDE SEQUENCE [LARGE SCALE GENOMIC DNA]</scope>
    <source>
        <strain evidence="7 8">CCMEE 5330</strain>
    </source>
</reference>
<keyword evidence="1" id="KW-0540">Nuclease</keyword>
<gene>
    <name evidence="7" type="ORF">CEN41_21035</name>
</gene>
<evidence type="ECO:0000259" key="6">
    <source>
        <dbReference type="SMART" id="SM00475"/>
    </source>
</evidence>
<dbReference type="InterPro" id="IPR020045">
    <property type="entry name" value="DNA_polI_H3TH"/>
</dbReference>
<dbReference type="PANTHER" id="PTHR42646:SF2">
    <property type="entry name" value="5'-3' EXONUCLEASE FAMILY PROTEIN"/>
    <property type="match status" value="1"/>
</dbReference>
<dbReference type="FunFam" id="1.10.150.20:FF:000003">
    <property type="entry name" value="DNA polymerase I"/>
    <property type="match status" value="1"/>
</dbReference>
<dbReference type="Pfam" id="PF01367">
    <property type="entry name" value="5_3_exonuc"/>
    <property type="match status" value="1"/>
</dbReference>
<dbReference type="GO" id="GO:0003677">
    <property type="term" value="F:DNA binding"/>
    <property type="evidence" value="ECO:0007669"/>
    <property type="project" value="UniProtKB-KW"/>
</dbReference>
<dbReference type="CDD" id="cd09898">
    <property type="entry name" value="H3TH_53EXO"/>
    <property type="match status" value="1"/>
</dbReference>
<dbReference type="GO" id="GO:0017108">
    <property type="term" value="F:5'-flap endonuclease activity"/>
    <property type="evidence" value="ECO:0007669"/>
    <property type="project" value="InterPro"/>
</dbReference>
<dbReference type="GO" id="GO:0033567">
    <property type="term" value="P:DNA replication, Okazaki fragment processing"/>
    <property type="evidence" value="ECO:0007669"/>
    <property type="project" value="InterPro"/>
</dbReference>
<organism evidence="7 8">
    <name type="scientific">Fischerella thermalis CCMEE 5330</name>
    <dbReference type="NCBI Taxonomy" id="2019670"/>
    <lineage>
        <taxon>Bacteria</taxon>
        <taxon>Bacillati</taxon>
        <taxon>Cyanobacteriota</taxon>
        <taxon>Cyanophyceae</taxon>
        <taxon>Nostocales</taxon>
        <taxon>Hapalosiphonaceae</taxon>
        <taxon>Fischerella</taxon>
    </lineage>
</organism>
<dbReference type="RefSeq" id="WP_306417353.1">
    <property type="nucleotide sequence ID" value="NZ_NMQI01000543.1"/>
</dbReference>
<proteinExistence type="predicted"/>
<dbReference type="Gene3D" id="3.40.50.1010">
    <property type="entry name" value="5'-nuclease"/>
    <property type="match status" value="1"/>
</dbReference>
<comment type="caution">
    <text evidence="7">The sequence shown here is derived from an EMBL/GenBank/DDBJ whole genome shotgun (WGS) entry which is preliminary data.</text>
</comment>
<dbReference type="EMBL" id="NMQI01000543">
    <property type="protein sequence ID" value="PMB39754.1"/>
    <property type="molecule type" value="Genomic_DNA"/>
</dbReference>
<dbReference type="InterPro" id="IPR036279">
    <property type="entry name" value="5-3_exonuclease_C_sf"/>
</dbReference>
<dbReference type="Gene3D" id="1.10.150.20">
    <property type="entry name" value="5' to 3' exonuclease, C-terminal subdomain"/>
    <property type="match status" value="1"/>
</dbReference>
<comment type="function">
    <text evidence="4">5'-3' exonuclease acting preferentially on double-stranded DNA.</text>
</comment>
<evidence type="ECO:0000256" key="3">
    <source>
        <dbReference type="ARBA" id="ARBA00023125"/>
    </source>
</evidence>
<dbReference type="InterPro" id="IPR038969">
    <property type="entry name" value="FEN"/>
</dbReference>
<dbReference type="CDD" id="cd09859">
    <property type="entry name" value="PIN_53EXO"/>
    <property type="match status" value="1"/>
</dbReference>
<keyword evidence="2" id="KW-0378">Hydrolase</keyword>